<organism evidence="1 2">
    <name type="scientific">Rhodococcus triatomae</name>
    <dbReference type="NCBI Taxonomy" id="300028"/>
    <lineage>
        <taxon>Bacteria</taxon>
        <taxon>Bacillati</taxon>
        <taxon>Actinomycetota</taxon>
        <taxon>Actinomycetes</taxon>
        <taxon>Mycobacteriales</taxon>
        <taxon>Nocardiaceae</taxon>
        <taxon>Rhodococcus</taxon>
    </lineage>
</organism>
<dbReference type="PROSITE" id="PS51257">
    <property type="entry name" value="PROKAR_LIPOPROTEIN"/>
    <property type="match status" value="1"/>
</dbReference>
<reference evidence="1 2" key="1">
    <citation type="submission" date="2016-10" db="EMBL/GenBank/DDBJ databases">
        <authorList>
            <person name="de Groot N.N."/>
        </authorList>
    </citation>
    <scope>NUCLEOTIDE SEQUENCE [LARGE SCALE GENOMIC DNA]</scope>
    <source>
        <strain evidence="1 2">DSM 44892</strain>
    </source>
</reference>
<dbReference type="InterPro" id="IPR051200">
    <property type="entry name" value="Host-pathogen_enzymatic-act"/>
</dbReference>
<accession>A0A1G8CHY0</accession>
<dbReference type="InterPro" id="IPR011044">
    <property type="entry name" value="Quino_amine_DH_bsu"/>
</dbReference>
<dbReference type="PANTHER" id="PTHR47197">
    <property type="entry name" value="PROTEIN NIRF"/>
    <property type="match status" value="1"/>
</dbReference>
<evidence type="ECO:0000313" key="2">
    <source>
        <dbReference type="Proteomes" id="UP000183263"/>
    </source>
</evidence>
<dbReference type="EMBL" id="FNDN01000002">
    <property type="protein sequence ID" value="SDH45047.1"/>
    <property type="molecule type" value="Genomic_DNA"/>
</dbReference>
<dbReference type="AlphaFoldDB" id="A0A1G8CHY0"/>
<name>A0A1G8CHY0_9NOCA</name>
<keyword evidence="2" id="KW-1185">Reference proteome</keyword>
<evidence type="ECO:0000313" key="1">
    <source>
        <dbReference type="EMBL" id="SDH45047.1"/>
    </source>
</evidence>
<sequence length="431" mass="44515">MKSTSIRRISAVALALGLVATGCGSDEDGATGEPAATGARPGSDLQADEGSTEVDGPQPRLVVSDADSGRVDVLDLESGENIATFDVQEPSRLTDVGGRYAFATAAASSGEDGRVHVIDVGSWTIDHGDHTHSYVRSPAELGVLSGDDPAHIVAGDGKVAVFFDGEGEADVLDNSGLRNGDVTVTGTVETGGPHHGVVIPVSDHFVTSRPSGEADDSRPSSFELRDGGGEFVQEFTDFCPRMHGQAAFRTYAIAACDDGVFVASVADGQWISEKVGYPPGITAETRPSSFRTQDKLPVVVAPAGPAASNAGILLFDTATRQWSQIATPEPVLSVNLSGDGRNALAVLADRTFRVYDAATGEETGSSSVLAEPFDPSDRSATAPVVVVGGNRAYVADPAAEVVLEIDYRDGARVARTLDVGVAPASMTLAGF</sequence>
<dbReference type="RefSeq" id="WP_072739932.1">
    <property type="nucleotide sequence ID" value="NZ_CP048813.1"/>
</dbReference>
<dbReference type="SUPFAM" id="SSF50969">
    <property type="entry name" value="YVTN repeat-like/Quinoprotein amine dehydrogenase"/>
    <property type="match status" value="1"/>
</dbReference>
<dbReference type="Proteomes" id="UP000183263">
    <property type="component" value="Unassembled WGS sequence"/>
</dbReference>
<evidence type="ECO:0008006" key="3">
    <source>
        <dbReference type="Google" id="ProtNLM"/>
    </source>
</evidence>
<proteinExistence type="predicted"/>
<dbReference type="OrthoDB" id="60524at2"/>
<protein>
    <recommendedName>
        <fullName evidence="3">ABC transporter</fullName>
    </recommendedName>
</protein>
<dbReference type="Gene3D" id="2.130.10.10">
    <property type="entry name" value="YVTN repeat-like/Quinoprotein amine dehydrogenase"/>
    <property type="match status" value="2"/>
</dbReference>
<gene>
    <name evidence="1" type="ORF">SAMN05444695_10229</name>
</gene>
<dbReference type="InterPro" id="IPR015943">
    <property type="entry name" value="WD40/YVTN_repeat-like_dom_sf"/>
</dbReference>
<dbReference type="PANTHER" id="PTHR47197:SF3">
    <property type="entry name" value="DIHYDRO-HEME D1 DEHYDROGENASE"/>
    <property type="match status" value="1"/>
</dbReference>